<feature type="compositionally biased region" description="Basic and acidic residues" evidence="1">
    <location>
        <begin position="104"/>
        <end position="131"/>
    </location>
</feature>
<name>A0ABT8T5Z8_9BACT</name>
<accession>A0ABT8T5Z8</accession>
<dbReference type="RefSeq" id="WP_302243923.1">
    <property type="nucleotide sequence ID" value="NZ_JAULJQ010000003.1"/>
</dbReference>
<keyword evidence="3" id="KW-1185">Reference proteome</keyword>
<dbReference type="PROSITE" id="PS51257">
    <property type="entry name" value="PROKAR_LIPOPROTEIN"/>
    <property type="match status" value="1"/>
</dbReference>
<feature type="region of interest" description="Disordered" evidence="1">
    <location>
        <begin position="68"/>
        <end position="131"/>
    </location>
</feature>
<evidence type="ECO:0000313" key="3">
    <source>
        <dbReference type="Proteomes" id="UP001171111"/>
    </source>
</evidence>
<protein>
    <recommendedName>
        <fullName evidence="4">Lipoprotein</fullName>
    </recommendedName>
</protein>
<evidence type="ECO:0000313" key="2">
    <source>
        <dbReference type="EMBL" id="MDO2409100.1"/>
    </source>
</evidence>
<evidence type="ECO:0000256" key="1">
    <source>
        <dbReference type="SAM" id="MobiDB-lite"/>
    </source>
</evidence>
<dbReference type="EMBL" id="JAULJQ010000003">
    <property type="protein sequence ID" value="MDO2409100.1"/>
    <property type="molecule type" value="Genomic_DNA"/>
</dbReference>
<reference evidence="2 3" key="1">
    <citation type="submission" date="2023-06" db="EMBL/GenBank/DDBJ databases">
        <title>Campylobacter magnum sp. nov., isolated from cecal contents of domestic pigs (Sus scrofa domesticus).</title>
        <authorList>
            <person name="Papic B."/>
            <person name="Gruntar I."/>
        </authorList>
    </citation>
    <scope>NUCLEOTIDE SEQUENCE [LARGE SCALE GENOMIC DNA]</scope>
    <source>
        <strain evidence="3">34484-21</strain>
    </source>
</reference>
<sequence>MRAFIFALPLVFSACYLNERGISSTYYNDCKAYYDAAGVYHEGCEPNIIEFSDAKKLVNAKKTAAQQELERANQEREKDEAAIDKLEEDFEKEEEQARKRATRAAKEATRDGELANKKEEQDNQETKDFGE</sequence>
<proteinExistence type="predicted"/>
<comment type="caution">
    <text evidence="2">The sequence shown here is derived from an EMBL/GenBank/DDBJ whole genome shotgun (WGS) entry which is preliminary data.</text>
</comment>
<evidence type="ECO:0008006" key="4">
    <source>
        <dbReference type="Google" id="ProtNLM"/>
    </source>
</evidence>
<organism evidence="2 3">
    <name type="scientific">Campylobacter magnus</name>
    <dbReference type="NCBI Taxonomy" id="3026462"/>
    <lineage>
        <taxon>Bacteria</taxon>
        <taxon>Pseudomonadati</taxon>
        <taxon>Campylobacterota</taxon>
        <taxon>Epsilonproteobacteria</taxon>
        <taxon>Campylobacterales</taxon>
        <taxon>Campylobacteraceae</taxon>
        <taxon>Campylobacter</taxon>
    </lineage>
</organism>
<gene>
    <name evidence="2" type="ORF">Q2362_03165</name>
</gene>
<feature type="compositionally biased region" description="Basic and acidic residues" evidence="1">
    <location>
        <begin position="68"/>
        <end position="85"/>
    </location>
</feature>
<dbReference type="Proteomes" id="UP001171111">
    <property type="component" value="Unassembled WGS sequence"/>
</dbReference>